<gene>
    <name evidence="1" type="ORF">F383_20528</name>
</gene>
<proteinExistence type="predicted"/>
<dbReference type="EMBL" id="JRRC01083826">
    <property type="protein sequence ID" value="KHF99537.1"/>
    <property type="molecule type" value="Genomic_DNA"/>
</dbReference>
<dbReference type="AlphaFoldDB" id="A0A0B0MBI8"/>
<evidence type="ECO:0000313" key="1">
    <source>
        <dbReference type="EMBL" id="KHF99537.1"/>
    </source>
</evidence>
<dbReference type="Proteomes" id="UP000032142">
    <property type="component" value="Unassembled WGS sequence"/>
</dbReference>
<accession>A0A0B0MBI8</accession>
<name>A0A0B0MBI8_GOSAR</name>
<comment type="caution">
    <text evidence="1">The sequence shown here is derived from an EMBL/GenBank/DDBJ whole genome shotgun (WGS) entry which is preliminary data.</text>
</comment>
<sequence length="23" mass="2857">MLRCHLQNLIENFSKLEKLEREI</sequence>
<reference evidence="2" key="1">
    <citation type="submission" date="2014-09" db="EMBL/GenBank/DDBJ databases">
        <authorList>
            <person name="Mudge J."/>
            <person name="Ramaraj T."/>
            <person name="Lindquist I.E."/>
            <person name="Bharti A.K."/>
            <person name="Sundararajan A."/>
            <person name="Cameron C.T."/>
            <person name="Woodward J.E."/>
            <person name="May G.D."/>
            <person name="Brubaker C."/>
            <person name="Broadhvest J."/>
            <person name="Wilkins T.A."/>
        </authorList>
    </citation>
    <scope>NUCLEOTIDE SEQUENCE</scope>
    <source>
        <strain evidence="2">cv. AKA8401</strain>
    </source>
</reference>
<evidence type="ECO:0000313" key="2">
    <source>
        <dbReference type="Proteomes" id="UP000032142"/>
    </source>
</evidence>
<organism evidence="1 2">
    <name type="scientific">Gossypium arboreum</name>
    <name type="common">Tree cotton</name>
    <name type="synonym">Gossypium nanking</name>
    <dbReference type="NCBI Taxonomy" id="29729"/>
    <lineage>
        <taxon>Eukaryota</taxon>
        <taxon>Viridiplantae</taxon>
        <taxon>Streptophyta</taxon>
        <taxon>Embryophyta</taxon>
        <taxon>Tracheophyta</taxon>
        <taxon>Spermatophyta</taxon>
        <taxon>Magnoliopsida</taxon>
        <taxon>eudicotyledons</taxon>
        <taxon>Gunneridae</taxon>
        <taxon>Pentapetalae</taxon>
        <taxon>rosids</taxon>
        <taxon>malvids</taxon>
        <taxon>Malvales</taxon>
        <taxon>Malvaceae</taxon>
        <taxon>Malvoideae</taxon>
        <taxon>Gossypium</taxon>
    </lineage>
</organism>
<protein>
    <submittedName>
        <fullName evidence="1">Uncharacterized protein</fullName>
    </submittedName>
</protein>
<keyword evidence="2" id="KW-1185">Reference proteome</keyword>